<dbReference type="Proteomes" id="UP000789901">
    <property type="component" value="Unassembled WGS sequence"/>
</dbReference>
<feature type="region of interest" description="Disordered" evidence="1">
    <location>
        <begin position="90"/>
        <end position="146"/>
    </location>
</feature>
<evidence type="ECO:0000313" key="2">
    <source>
        <dbReference type="EMBL" id="CAG8741566.1"/>
    </source>
</evidence>
<evidence type="ECO:0000313" key="3">
    <source>
        <dbReference type="Proteomes" id="UP000789901"/>
    </source>
</evidence>
<evidence type="ECO:0000256" key="1">
    <source>
        <dbReference type="SAM" id="MobiDB-lite"/>
    </source>
</evidence>
<keyword evidence="3" id="KW-1185">Reference proteome</keyword>
<reference evidence="2 3" key="1">
    <citation type="submission" date="2021-06" db="EMBL/GenBank/DDBJ databases">
        <authorList>
            <person name="Kallberg Y."/>
            <person name="Tangrot J."/>
            <person name="Rosling A."/>
        </authorList>
    </citation>
    <scope>NUCLEOTIDE SEQUENCE [LARGE SCALE GENOMIC DNA]</scope>
    <source>
        <strain evidence="2 3">120-4 pot B 10/14</strain>
    </source>
</reference>
<comment type="caution">
    <text evidence="2">The sequence shown here is derived from an EMBL/GenBank/DDBJ whole genome shotgun (WGS) entry which is preliminary data.</text>
</comment>
<feature type="compositionally biased region" description="Basic residues" evidence="1">
    <location>
        <begin position="134"/>
        <end position="146"/>
    </location>
</feature>
<protein>
    <submittedName>
        <fullName evidence="2">5206_t:CDS:1</fullName>
    </submittedName>
</protein>
<feature type="compositionally biased region" description="Acidic residues" evidence="1">
    <location>
        <begin position="92"/>
        <end position="101"/>
    </location>
</feature>
<sequence>MESYKTITANFLNYNPEELMEIERYVCFDNIAEGSMQALLNNDIKEKIDNVTLTYQDSENPDDNMPVDTSSKEAFDFANDSAIDENQVLLEENNEDNDSEVIDDKTISLKNRGETSSRGSYKCGQCGDVGHNAAYHKRKGRERGSN</sequence>
<dbReference type="EMBL" id="CAJVQB010010631">
    <property type="protein sequence ID" value="CAG8741566.1"/>
    <property type="molecule type" value="Genomic_DNA"/>
</dbReference>
<name>A0ABN7V7V3_GIGMA</name>
<organism evidence="2 3">
    <name type="scientific">Gigaspora margarita</name>
    <dbReference type="NCBI Taxonomy" id="4874"/>
    <lineage>
        <taxon>Eukaryota</taxon>
        <taxon>Fungi</taxon>
        <taxon>Fungi incertae sedis</taxon>
        <taxon>Mucoromycota</taxon>
        <taxon>Glomeromycotina</taxon>
        <taxon>Glomeromycetes</taxon>
        <taxon>Diversisporales</taxon>
        <taxon>Gigasporaceae</taxon>
        <taxon>Gigaspora</taxon>
    </lineage>
</organism>
<proteinExistence type="predicted"/>
<accession>A0ABN7V7V3</accession>
<feature type="compositionally biased region" description="Basic and acidic residues" evidence="1">
    <location>
        <begin position="102"/>
        <end position="115"/>
    </location>
</feature>
<gene>
    <name evidence="2" type="ORF">GMARGA_LOCUS15435</name>
</gene>